<comment type="subcellular location">
    <subcellularLocation>
        <location evidence="1">Cell membrane</location>
        <topology evidence="1">Multi-pass membrane protein</topology>
    </subcellularLocation>
</comment>
<keyword evidence="9" id="KW-1185">Reference proteome</keyword>
<evidence type="ECO:0000256" key="5">
    <source>
        <dbReference type="ARBA" id="ARBA00023136"/>
    </source>
</evidence>
<dbReference type="InterPro" id="IPR037185">
    <property type="entry name" value="EmrE-like"/>
</dbReference>
<keyword evidence="4 6" id="KW-1133">Transmembrane helix</keyword>
<feature type="transmembrane region" description="Helical" evidence="6">
    <location>
        <begin position="299"/>
        <end position="315"/>
    </location>
</feature>
<evidence type="ECO:0000256" key="6">
    <source>
        <dbReference type="SAM" id="Phobius"/>
    </source>
</evidence>
<evidence type="ECO:0000256" key="3">
    <source>
        <dbReference type="ARBA" id="ARBA00022692"/>
    </source>
</evidence>
<dbReference type="Gene3D" id="1.10.3730.20">
    <property type="match status" value="1"/>
</dbReference>
<feature type="domain" description="EamA" evidence="7">
    <location>
        <begin position="21"/>
        <end position="158"/>
    </location>
</feature>
<dbReference type="RefSeq" id="WP_230438463.1">
    <property type="nucleotide sequence ID" value="NZ_CP087715.1"/>
</dbReference>
<dbReference type="PANTHER" id="PTHR42920:SF5">
    <property type="entry name" value="EAMA DOMAIN-CONTAINING PROTEIN"/>
    <property type="match status" value="1"/>
</dbReference>
<feature type="transmembrane region" description="Helical" evidence="6">
    <location>
        <begin position="118"/>
        <end position="135"/>
    </location>
</feature>
<evidence type="ECO:0000256" key="2">
    <source>
        <dbReference type="ARBA" id="ARBA00022475"/>
    </source>
</evidence>
<keyword evidence="2" id="KW-1003">Cell membrane</keyword>
<feature type="transmembrane region" description="Helical" evidence="6">
    <location>
        <begin position="52"/>
        <end position="72"/>
    </location>
</feature>
<dbReference type="PANTHER" id="PTHR42920">
    <property type="entry name" value="OS03G0707200 PROTEIN-RELATED"/>
    <property type="match status" value="1"/>
</dbReference>
<evidence type="ECO:0000256" key="1">
    <source>
        <dbReference type="ARBA" id="ARBA00004651"/>
    </source>
</evidence>
<feature type="transmembrane region" description="Helical" evidence="6">
    <location>
        <begin position="243"/>
        <end position="267"/>
    </location>
</feature>
<comment type="caution">
    <text evidence="8">The sequence shown here is derived from an EMBL/GenBank/DDBJ whole genome shotgun (WGS) entry which is preliminary data.</text>
</comment>
<protein>
    <submittedName>
        <fullName evidence="8">DMT family transporter</fullName>
    </submittedName>
</protein>
<evidence type="ECO:0000313" key="9">
    <source>
        <dbReference type="Proteomes" id="UP001597264"/>
    </source>
</evidence>
<feature type="transmembrane region" description="Helical" evidence="6">
    <location>
        <begin position="274"/>
        <end position="293"/>
    </location>
</feature>
<dbReference type="InterPro" id="IPR051258">
    <property type="entry name" value="Diverse_Substrate_Transporter"/>
</dbReference>
<dbReference type="InterPro" id="IPR000620">
    <property type="entry name" value="EamA_dom"/>
</dbReference>
<gene>
    <name evidence="8" type="ORF">ACFQ2X_07110</name>
</gene>
<feature type="transmembrane region" description="Helical" evidence="6">
    <location>
        <begin position="180"/>
        <end position="199"/>
    </location>
</feature>
<proteinExistence type="predicted"/>
<evidence type="ECO:0000256" key="4">
    <source>
        <dbReference type="ARBA" id="ARBA00022989"/>
    </source>
</evidence>
<name>A0ABW3U915_9GAMM</name>
<feature type="transmembrane region" description="Helical" evidence="6">
    <location>
        <begin position="21"/>
        <end position="40"/>
    </location>
</feature>
<dbReference type="SUPFAM" id="SSF103481">
    <property type="entry name" value="Multidrug resistance efflux transporter EmrE"/>
    <property type="match status" value="2"/>
</dbReference>
<dbReference type="Proteomes" id="UP001597264">
    <property type="component" value="Unassembled WGS sequence"/>
</dbReference>
<feature type="domain" description="EamA" evidence="7">
    <location>
        <begin position="181"/>
        <end position="315"/>
    </location>
</feature>
<keyword evidence="5 6" id="KW-0472">Membrane</keyword>
<reference evidence="9" key="1">
    <citation type="journal article" date="2019" name="Int. J. Syst. Evol. Microbiol.">
        <title>The Global Catalogue of Microorganisms (GCM) 10K type strain sequencing project: providing services to taxonomists for standard genome sequencing and annotation.</title>
        <authorList>
            <consortium name="The Broad Institute Genomics Platform"/>
            <consortium name="The Broad Institute Genome Sequencing Center for Infectious Disease"/>
            <person name="Wu L."/>
            <person name="Ma J."/>
        </authorList>
    </citation>
    <scope>NUCLEOTIDE SEQUENCE [LARGE SCALE GENOMIC DNA]</scope>
    <source>
        <strain evidence="9">CCUG 54356</strain>
    </source>
</reference>
<sequence>MQQSSPSSPIASTTANTIANNGYLLALAAAALFSVKAIFIKLAYRHGVDVETFILLRMALALPFYLAILMLLKRQRAWRPISRRNLLLTVVLGLCSYYLASFLDLQGLRYISANFERLIIYLYPTLVLFLGWCFLRKPISLPQLLCIFGAYAGILLIYWQDQNFSTSALPPSWVQLDGTSWGALLTFGSALSFSFYVAFSEGVIRQLGSRQFTALAMLVASAAIALHFALQADWSRISQPWQVYGYALTVAFVCTVVPSLMMSAAIAQIGSASTGAIGSSGPVITLIAAALVLGEPFTAYHLGGMAIIIGSLLLMKRVASQETKRPTEKAQQAG</sequence>
<dbReference type="Pfam" id="PF00892">
    <property type="entry name" value="EamA"/>
    <property type="match status" value="2"/>
</dbReference>
<accession>A0ABW3U915</accession>
<feature type="transmembrane region" description="Helical" evidence="6">
    <location>
        <begin position="142"/>
        <end position="160"/>
    </location>
</feature>
<evidence type="ECO:0000313" key="8">
    <source>
        <dbReference type="EMBL" id="MFD1216361.1"/>
    </source>
</evidence>
<dbReference type="EMBL" id="JBHTLR010000007">
    <property type="protein sequence ID" value="MFD1216361.1"/>
    <property type="molecule type" value="Genomic_DNA"/>
</dbReference>
<organism evidence="8 9">
    <name type="scientific">Microbulbifer celer</name>
    <dbReference type="NCBI Taxonomy" id="435905"/>
    <lineage>
        <taxon>Bacteria</taxon>
        <taxon>Pseudomonadati</taxon>
        <taxon>Pseudomonadota</taxon>
        <taxon>Gammaproteobacteria</taxon>
        <taxon>Cellvibrionales</taxon>
        <taxon>Microbulbiferaceae</taxon>
        <taxon>Microbulbifer</taxon>
    </lineage>
</organism>
<feature type="transmembrane region" description="Helical" evidence="6">
    <location>
        <begin position="84"/>
        <end position="103"/>
    </location>
</feature>
<keyword evidence="3 6" id="KW-0812">Transmembrane</keyword>
<feature type="transmembrane region" description="Helical" evidence="6">
    <location>
        <begin position="211"/>
        <end position="231"/>
    </location>
</feature>
<evidence type="ECO:0000259" key="7">
    <source>
        <dbReference type="Pfam" id="PF00892"/>
    </source>
</evidence>